<keyword evidence="2" id="KW-1185">Reference proteome</keyword>
<protein>
    <submittedName>
        <fullName evidence="1">Uncharacterized protein</fullName>
    </submittedName>
</protein>
<evidence type="ECO:0000313" key="2">
    <source>
        <dbReference type="Proteomes" id="UP000297814"/>
    </source>
</evidence>
<reference evidence="1 2" key="1">
    <citation type="submission" date="2017-12" db="EMBL/GenBank/DDBJ databases">
        <title>Comparative genomics of Botrytis spp.</title>
        <authorList>
            <person name="Valero-Jimenez C.A."/>
            <person name="Tapia P."/>
            <person name="Veloso J."/>
            <person name="Silva-Moreno E."/>
            <person name="Staats M."/>
            <person name="Valdes J.H."/>
            <person name="Van Kan J.A.L."/>
        </authorList>
    </citation>
    <scope>NUCLEOTIDE SEQUENCE [LARGE SCALE GENOMIC DNA]</scope>
    <source>
        <strain evidence="1 2">Bh0001</strain>
    </source>
</reference>
<organism evidence="1 2">
    <name type="scientific">Botrytis hyacinthi</name>
    <dbReference type="NCBI Taxonomy" id="278943"/>
    <lineage>
        <taxon>Eukaryota</taxon>
        <taxon>Fungi</taxon>
        <taxon>Dikarya</taxon>
        <taxon>Ascomycota</taxon>
        <taxon>Pezizomycotina</taxon>
        <taxon>Leotiomycetes</taxon>
        <taxon>Helotiales</taxon>
        <taxon>Sclerotiniaceae</taxon>
        <taxon>Botrytis</taxon>
    </lineage>
</organism>
<gene>
    <name evidence="1" type="ORF">BHYA_0190g00130</name>
</gene>
<dbReference type="AlphaFoldDB" id="A0A4Z1GCT5"/>
<accession>A0A4Z1GCT5</accession>
<name>A0A4Z1GCT5_9HELO</name>
<dbReference type="Proteomes" id="UP000297814">
    <property type="component" value="Unassembled WGS sequence"/>
</dbReference>
<dbReference type="EMBL" id="PQXK01000190">
    <property type="protein sequence ID" value="TGO34595.1"/>
    <property type="molecule type" value="Genomic_DNA"/>
</dbReference>
<comment type="caution">
    <text evidence="1">The sequence shown here is derived from an EMBL/GenBank/DDBJ whole genome shotgun (WGS) entry which is preliminary data.</text>
</comment>
<proteinExistence type="predicted"/>
<evidence type="ECO:0000313" key="1">
    <source>
        <dbReference type="EMBL" id="TGO34595.1"/>
    </source>
</evidence>
<sequence>MMDSRNMTEALSRQLQQMRLEYKKELLRWFREKLDTIDIHAERYSDSMSAYIKTRQDVHVPDMDIAREQVTLGIHELKLKQGSHPEESNGLVNQAVALFEELIGVNLGLEERAEKYKRDNNTLEARIMGLVWRRRPKTDFTPDERLRFGMSPDQRRMGRD</sequence>